<proteinExistence type="predicted"/>
<evidence type="ECO:0000313" key="2">
    <source>
        <dbReference type="WBParaSite" id="JU765_v2.g8259.t1"/>
    </source>
</evidence>
<dbReference type="Proteomes" id="UP000887576">
    <property type="component" value="Unplaced"/>
</dbReference>
<accession>A0AC34RMR0</accession>
<evidence type="ECO:0000313" key="1">
    <source>
        <dbReference type="Proteomes" id="UP000887576"/>
    </source>
</evidence>
<sequence length="166" mass="19562">MKLQHLLQKKENRILFVSSSTSRCGNFTENDILNEKVFQKYINGYQAYADSKLLMNIFVERILMNQKENFNRSMFISCHPGVVPGPLYRHTNKLFQFGINKVLRYLLRSNKTAALRMIELLMRDDIKSGVYYEDEYDCSSVTEMVPVDLRQKLYEKIMEEVNALQN</sequence>
<reference evidence="2" key="1">
    <citation type="submission" date="2022-11" db="UniProtKB">
        <authorList>
            <consortium name="WormBaseParasite"/>
        </authorList>
    </citation>
    <scope>IDENTIFICATION</scope>
</reference>
<organism evidence="1 2">
    <name type="scientific">Panagrolaimus sp. JU765</name>
    <dbReference type="NCBI Taxonomy" id="591449"/>
    <lineage>
        <taxon>Eukaryota</taxon>
        <taxon>Metazoa</taxon>
        <taxon>Ecdysozoa</taxon>
        <taxon>Nematoda</taxon>
        <taxon>Chromadorea</taxon>
        <taxon>Rhabditida</taxon>
        <taxon>Tylenchina</taxon>
        <taxon>Panagrolaimomorpha</taxon>
        <taxon>Panagrolaimoidea</taxon>
        <taxon>Panagrolaimidae</taxon>
        <taxon>Panagrolaimus</taxon>
    </lineage>
</organism>
<protein>
    <submittedName>
        <fullName evidence="2">Uncharacterized protein</fullName>
    </submittedName>
</protein>
<dbReference type="WBParaSite" id="JU765_v2.g8259.t1">
    <property type="protein sequence ID" value="JU765_v2.g8259.t1"/>
    <property type="gene ID" value="JU765_v2.g8259"/>
</dbReference>
<name>A0AC34RMR0_9BILA</name>